<feature type="region of interest" description="Disordered" evidence="1">
    <location>
        <begin position="25"/>
        <end position="70"/>
    </location>
</feature>
<feature type="region of interest" description="Disordered" evidence="1">
    <location>
        <begin position="186"/>
        <end position="254"/>
    </location>
</feature>
<evidence type="ECO:0000313" key="2">
    <source>
        <dbReference type="EMBL" id="KAH7137903.1"/>
    </source>
</evidence>
<sequence>MPILDRHRQGCLTGPVPGLGIRTALDEQEPDVRGVGRYQSSTPGSSGSAPAARASRAVDSRLLRGSKERRSPAGCHIEAATVHLTACRRCAPSPVRLRSTPGVCSIPRLDYITALFLTAHGDIKKGWKISIPYAKNTPKTINSRRPMLGRGNRCAKRPFLASIGEVMVDAYTQGMWDPTLSELCHPHSRHRTRPSEAERTRSPLGSLGPCSRGFSQTLTGSDSESVSLQPMLAILKDGRPPAEPPSTRGRSYST</sequence>
<dbReference type="EMBL" id="JAGMUV010000012">
    <property type="protein sequence ID" value="KAH7137903.1"/>
    <property type="molecule type" value="Genomic_DNA"/>
</dbReference>
<reference evidence="2" key="1">
    <citation type="journal article" date="2021" name="Nat. Commun.">
        <title>Genetic determinants of endophytism in the Arabidopsis root mycobiome.</title>
        <authorList>
            <person name="Mesny F."/>
            <person name="Miyauchi S."/>
            <person name="Thiergart T."/>
            <person name="Pickel B."/>
            <person name="Atanasova L."/>
            <person name="Karlsson M."/>
            <person name="Huettel B."/>
            <person name="Barry K.W."/>
            <person name="Haridas S."/>
            <person name="Chen C."/>
            <person name="Bauer D."/>
            <person name="Andreopoulos W."/>
            <person name="Pangilinan J."/>
            <person name="LaButti K."/>
            <person name="Riley R."/>
            <person name="Lipzen A."/>
            <person name="Clum A."/>
            <person name="Drula E."/>
            <person name="Henrissat B."/>
            <person name="Kohler A."/>
            <person name="Grigoriev I.V."/>
            <person name="Martin F.M."/>
            <person name="Hacquard S."/>
        </authorList>
    </citation>
    <scope>NUCLEOTIDE SEQUENCE</scope>
    <source>
        <strain evidence="2">MPI-CAGE-AT-0147</strain>
    </source>
</reference>
<gene>
    <name evidence="2" type="ORF">EDB81DRAFT_76907</name>
</gene>
<evidence type="ECO:0000256" key="1">
    <source>
        <dbReference type="SAM" id="MobiDB-lite"/>
    </source>
</evidence>
<name>A0A9P9EI78_9HYPO</name>
<accession>A0A9P9EI78</accession>
<organism evidence="2 3">
    <name type="scientific">Dactylonectria macrodidyma</name>
    <dbReference type="NCBI Taxonomy" id="307937"/>
    <lineage>
        <taxon>Eukaryota</taxon>
        <taxon>Fungi</taxon>
        <taxon>Dikarya</taxon>
        <taxon>Ascomycota</taxon>
        <taxon>Pezizomycotina</taxon>
        <taxon>Sordariomycetes</taxon>
        <taxon>Hypocreomycetidae</taxon>
        <taxon>Hypocreales</taxon>
        <taxon>Nectriaceae</taxon>
        <taxon>Dactylonectria</taxon>
    </lineage>
</organism>
<comment type="caution">
    <text evidence="2">The sequence shown here is derived from an EMBL/GenBank/DDBJ whole genome shotgun (WGS) entry which is preliminary data.</text>
</comment>
<feature type="compositionally biased region" description="Polar residues" evidence="1">
    <location>
        <begin position="213"/>
        <end position="228"/>
    </location>
</feature>
<feature type="compositionally biased region" description="Low complexity" evidence="1">
    <location>
        <begin position="40"/>
        <end position="55"/>
    </location>
</feature>
<protein>
    <submittedName>
        <fullName evidence="2">Uncharacterized protein</fullName>
    </submittedName>
</protein>
<feature type="compositionally biased region" description="Basic and acidic residues" evidence="1">
    <location>
        <begin position="56"/>
        <end position="70"/>
    </location>
</feature>
<keyword evidence="3" id="KW-1185">Reference proteome</keyword>
<dbReference type="AlphaFoldDB" id="A0A9P9EI78"/>
<evidence type="ECO:0000313" key="3">
    <source>
        <dbReference type="Proteomes" id="UP000738349"/>
    </source>
</evidence>
<proteinExistence type="predicted"/>
<dbReference type="Proteomes" id="UP000738349">
    <property type="component" value="Unassembled WGS sequence"/>
</dbReference>